<dbReference type="Pfam" id="PF04099">
    <property type="entry name" value="Sybindin"/>
    <property type="match status" value="1"/>
</dbReference>
<keyword evidence="4 7" id="KW-0931">ER-Golgi transport</keyword>
<dbReference type="GO" id="GO:0030008">
    <property type="term" value="C:TRAPP complex"/>
    <property type="evidence" value="ECO:0007669"/>
    <property type="project" value="UniProtKB-UniRule"/>
</dbReference>
<dbReference type="InterPro" id="IPR011012">
    <property type="entry name" value="Longin-like_dom_sf"/>
</dbReference>
<accession>A0A0S1MIL9</accession>
<comment type="subcellular location">
    <subcellularLocation>
        <location evidence="7">Endoplasmic reticulum</location>
    </subcellularLocation>
    <subcellularLocation>
        <location evidence="7">Golgi apparatus</location>
        <location evidence="7">cis-Golgi network</location>
    </subcellularLocation>
    <subcellularLocation>
        <location evidence="1">Golgi apparatus</location>
    </subcellularLocation>
</comment>
<evidence type="ECO:0000256" key="6">
    <source>
        <dbReference type="ARBA" id="ARBA00038179"/>
    </source>
</evidence>
<dbReference type="GO" id="GO:0006888">
    <property type="term" value="P:endoplasmic reticulum to Golgi vesicle-mediated transport"/>
    <property type="evidence" value="ECO:0007669"/>
    <property type="project" value="UniProtKB-UniRule"/>
</dbReference>
<sequence>MSNTTHSLWIINKAGGLIYQKTYSEGLLPQLNSNDYLILAGTFHGIHAISSKLSPSSSGSSGNSNDGIETVEAGTFKISCFQTLTGTKFVIFTSPSHPNPKKILLKLYEIYSSLLKDPFYSIENPIIRNSNFDQACYNVCCNS</sequence>
<keyword evidence="2 7" id="KW-0813">Transport</keyword>
<dbReference type="AlphaFoldDB" id="A0A0S1MIL9"/>
<evidence type="ECO:0000313" key="8">
    <source>
        <dbReference type="EMBL" id="ALL40724.1"/>
    </source>
</evidence>
<evidence type="ECO:0000313" key="10">
    <source>
        <dbReference type="Proteomes" id="UP001153365"/>
    </source>
</evidence>
<dbReference type="PANTHER" id="PTHR23249">
    <property type="entry name" value="TRAFFICKING PROTEIN PARTICLE COMPLEX SUBUNIT"/>
    <property type="match status" value="1"/>
</dbReference>
<keyword evidence="5 7" id="KW-0333">Golgi apparatus</keyword>
<comment type="subunit">
    <text evidence="7">Part of the multisubunit transport protein particle (TRAPP) complex.</text>
</comment>
<organism evidence="8">
    <name type="scientific">Phakopsora pachyrhizi</name>
    <name type="common">Asian soybean rust disease fungus</name>
    <dbReference type="NCBI Taxonomy" id="170000"/>
    <lineage>
        <taxon>Eukaryota</taxon>
        <taxon>Fungi</taxon>
        <taxon>Dikarya</taxon>
        <taxon>Basidiomycota</taxon>
        <taxon>Pucciniomycotina</taxon>
        <taxon>Pucciniomycetes</taxon>
        <taxon>Pucciniales</taxon>
        <taxon>Phakopsoraceae</taxon>
        <taxon>Phakopsora</taxon>
    </lineage>
</organism>
<dbReference type="InterPro" id="IPR007233">
    <property type="entry name" value="TRAPPC"/>
</dbReference>
<evidence type="ECO:0000313" key="9">
    <source>
        <dbReference type="EMBL" id="CAH7669693.1"/>
    </source>
</evidence>
<proteinExistence type="evidence at transcript level"/>
<evidence type="ECO:0000256" key="4">
    <source>
        <dbReference type="ARBA" id="ARBA00022892"/>
    </source>
</evidence>
<dbReference type="EMBL" id="CALTRL010000799">
    <property type="protein sequence ID" value="CAH7669693.1"/>
    <property type="molecule type" value="Genomic_DNA"/>
</dbReference>
<keyword evidence="10" id="KW-1185">Reference proteome</keyword>
<dbReference type="GO" id="GO:0005783">
    <property type="term" value="C:endoplasmic reticulum"/>
    <property type="evidence" value="ECO:0007669"/>
    <property type="project" value="UniProtKB-SubCell"/>
</dbReference>
<dbReference type="Proteomes" id="UP001153365">
    <property type="component" value="Unassembled WGS sequence"/>
</dbReference>
<evidence type="ECO:0000256" key="1">
    <source>
        <dbReference type="ARBA" id="ARBA00004555"/>
    </source>
</evidence>
<comment type="similarity">
    <text evidence="6">Belongs to the TRAPP small subunits family. TRAPPC4 subfamily.</text>
</comment>
<dbReference type="GO" id="GO:0005794">
    <property type="term" value="C:Golgi apparatus"/>
    <property type="evidence" value="ECO:0007669"/>
    <property type="project" value="UniProtKB-SubCell"/>
</dbReference>
<dbReference type="Gene3D" id="3.30.450.70">
    <property type="match status" value="1"/>
</dbReference>
<dbReference type="OrthoDB" id="246406at2759"/>
<dbReference type="CDD" id="cd14856">
    <property type="entry name" value="TRAPPC4_synbindin"/>
    <property type="match status" value="1"/>
</dbReference>
<name>A0A0S1MIL9_PHAPC</name>
<evidence type="ECO:0000256" key="5">
    <source>
        <dbReference type="ARBA" id="ARBA00023034"/>
    </source>
</evidence>
<gene>
    <name evidence="9" type="ORF">PPACK8108_LOCUS4334</name>
</gene>
<dbReference type="PANTHER" id="PTHR23249:SF15">
    <property type="entry name" value="TRAFFICKING PROTEIN PARTICLE COMPLEX SUBUNIT 4"/>
    <property type="match status" value="1"/>
</dbReference>
<evidence type="ECO:0000256" key="3">
    <source>
        <dbReference type="ARBA" id="ARBA00022824"/>
    </source>
</evidence>
<protein>
    <recommendedName>
        <fullName evidence="7">Trafficking protein particle complex subunit</fullName>
    </recommendedName>
</protein>
<reference evidence="8" key="1">
    <citation type="submission" date="2015-07" db="EMBL/GenBank/DDBJ databases">
        <title>Elucidating the P. pachyrhizi secretome and potential effectors.</title>
        <authorList>
            <person name="de Carvalho M.C.C.G."/>
            <person name="Nascimento L.C."/>
            <person name="Darben L.M."/>
            <person name="Polizel-Podanosqui A.M."/>
            <person name="Lopes-Caitar V.S."/>
            <person name="Rocha C.S."/>
            <person name="Qi M."/>
            <person name="Carazolle M."/>
            <person name="Kuwahara M.K."/>
            <person name="Pereira G.A.G."/>
            <person name="Abdelnoor R.V."/>
            <person name="Whitham S.A."/>
            <person name="Marcelino-Guimaraes F.C."/>
        </authorList>
    </citation>
    <scope>NUCLEOTIDE SEQUENCE</scope>
</reference>
<keyword evidence="3 7" id="KW-0256">Endoplasmic reticulum</keyword>
<reference evidence="9" key="2">
    <citation type="submission" date="2022-06" db="EMBL/GenBank/DDBJ databases">
        <authorList>
            <consortium name="SYNGENTA / RWTH Aachen University"/>
        </authorList>
    </citation>
    <scope>NUCLEOTIDE SEQUENCE</scope>
</reference>
<evidence type="ECO:0000256" key="7">
    <source>
        <dbReference type="RuleBase" id="RU366065"/>
    </source>
</evidence>
<evidence type="ECO:0000256" key="2">
    <source>
        <dbReference type="ARBA" id="ARBA00022448"/>
    </source>
</evidence>
<dbReference type="SUPFAM" id="SSF64356">
    <property type="entry name" value="SNARE-like"/>
    <property type="match status" value="1"/>
</dbReference>
<dbReference type="SMART" id="SM01399">
    <property type="entry name" value="Sybindin"/>
    <property type="match status" value="1"/>
</dbReference>
<dbReference type="EMBL" id="KT246633">
    <property type="protein sequence ID" value="ALL40724.1"/>
    <property type="molecule type" value="mRNA"/>
</dbReference>